<dbReference type="GO" id="GO:0005737">
    <property type="term" value="C:cytoplasm"/>
    <property type="evidence" value="ECO:0007669"/>
    <property type="project" value="TreeGrafter"/>
</dbReference>
<organism evidence="1">
    <name type="scientific">marine sediment metagenome</name>
    <dbReference type="NCBI Taxonomy" id="412755"/>
    <lineage>
        <taxon>unclassified sequences</taxon>
        <taxon>metagenomes</taxon>
        <taxon>ecological metagenomes</taxon>
    </lineage>
</organism>
<dbReference type="EMBL" id="BARS01026814">
    <property type="protein sequence ID" value="GAG04828.1"/>
    <property type="molecule type" value="Genomic_DNA"/>
</dbReference>
<dbReference type="SUPFAM" id="SSF53187">
    <property type="entry name" value="Zn-dependent exopeptidases"/>
    <property type="match status" value="1"/>
</dbReference>
<dbReference type="PANTHER" id="PTHR30575">
    <property type="entry name" value="PEPTIDASE M20"/>
    <property type="match status" value="1"/>
</dbReference>
<comment type="caution">
    <text evidence="1">The sequence shown here is derived from an EMBL/GenBank/DDBJ whole genome shotgun (WGS) entry which is preliminary data.</text>
</comment>
<feature type="non-terminal residue" evidence="1">
    <location>
        <position position="1"/>
    </location>
</feature>
<dbReference type="Gene3D" id="3.40.630.10">
    <property type="entry name" value="Zn peptidases"/>
    <property type="match status" value="1"/>
</dbReference>
<dbReference type="InterPro" id="IPR036264">
    <property type="entry name" value="Bact_exopeptidase_dim_dom"/>
</dbReference>
<sequence>YEENGWTYKNKIAITGSKAYLKKPGPKPAIGLIGELDSVRCPEHPEADPITGAVHACGHNAQIAAMLGAGFGLTDSGVLDELEGNVVMVTVPAEEYLEIDYRNNLKEKGELEFLGGKQEFIHVGELADIDISIGTHSGTDLEDKLRVGGSNNGFIGKLVRYIGLEAHAGGAPDKGINALNAAMLGIMGIHAQRETFKEEDTIRVHPIITKGGEIVNNVPADVRIESYVRGRTVDAIIDANKKVNRALKAGAMAVGAEVEINDLPSY</sequence>
<evidence type="ECO:0000313" key="1">
    <source>
        <dbReference type="EMBL" id="GAG04828.1"/>
    </source>
</evidence>
<proteinExistence type="predicted"/>
<dbReference type="PANTHER" id="PTHR30575:SF3">
    <property type="entry name" value="PEPTIDASE M20 DIMERISATION DOMAIN-CONTAINING PROTEIN"/>
    <property type="match status" value="1"/>
</dbReference>
<dbReference type="InterPro" id="IPR052030">
    <property type="entry name" value="Peptidase_M20/M20A_hydrolases"/>
</dbReference>
<dbReference type="GO" id="GO:0071713">
    <property type="term" value="F:para-aminobenzoyl-glutamate hydrolase activity"/>
    <property type="evidence" value="ECO:0007669"/>
    <property type="project" value="TreeGrafter"/>
</dbReference>
<accession>X0UWZ1</accession>
<protein>
    <recommendedName>
        <fullName evidence="2">Peptidase M20 dimerisation domain-containing protein</fullName>
    </recommendedName>
</protein>
<dbReference type="SUPFAM" id="SSF55031">
    <property type="entry name" value="Bacterial exopeptidase dimerisation domain"/>
    <property type="match status" value="1"/>
</dbReference>
<dbReference type="AlphaFoldDB" id="X0UWZ1"/>
<name>X0UWZ1_9ZZZZ</name>
<dbReference type="Gene3D" id="3.30.70.360">
    <property type="match status" value="1"/>
</dbReference>
<gene>
    <name evidence="1" type="ORF">S01H1_42202</name>
</gene>
<feature type="non-terminal residue" evidence="1">
    <location>
        <position position="266"/>
    </location>
</feature>
<evidence type="ECO:0008006" key="2">
    <source>
        <dbReference type="Google" id="ProtNLM"/>
    </source>
</evidence>
<dbReference type="GO" id="GO:0046657">
    <property type="term" value="P:folic acid catabolic process"/>
    <property type="evidence" value="ECO:0007669"/>
    <property type="project" value="TreeGrafter"/>
</dbReference>
<reference evidence="1" key="1">
    <citation type="journal article" date="2014" name="Front. Microbiol.">
        <title>High frequency of phylogenetically diverse reductive dehalogenase-homologous genes in deep subseafloor sedimentary metagenomes.</title>
        <authorList>
            <person name="Kawai M."/>
            <person name="Futagami T."/>
            <person name="Toyoda A."/>
            <person name="Takaki Y."/>
            <person name="Nishi S."/>
            <person name="Hori S."/>
            <person name="Arai W."/>
            <person name="Tsubouchi T."/>
            <person name="Morono Y."/>
            <person name="Uchiyama I."/>
            <person name="Ito T."/>
            <person name="Fujiyama A."/>
            <person name="Inagaki F."/>
            <person name="Takami H."/>
        </authorList>
    </citation>
    <scope>NUCLEOTIDE SEQUENCE</scope>
    <source>
        <strain evidence="1">Expedition CK06-06</strain>
    </source>
</reference>
<dbReference type="GO" id="GO:0016805">
    <property type="term" value="F:dipeptidase activity"/>
    <property type="evidence" value="ECO:0007669"/>
    <property type="project" value="TreeGrafter"/>
</dbReference>